<feature type="transmembrane region" description="Helical" evidence="1">
    <location>
        <begin position="21"/>
        <end position="41"/>
    </location>
</feature>
<keyword evidence="1" id="KW-0812">Transmembrane</keyword>
<evidence type="ECO:0000313" key="3">
    <source>
        <dbReference type="Proteomes" id="UP000184241"/>
    </source>
</evidence>
<evidence type="ECO:0000313" key="2">
    <source>
        <dbReference type="EMBL" id="SHH99150.1"/>
    </source>
</evidence>
<organism evidence="2 3">
    <name type="scientific">Clostridium intestinale DSM 6191</name>
    <dbReference type="NCBI Taxonomy" id="1121320"/>
    <lineage>
        <taxon>Bacteria</taxon>
        <taxon>Bacillati</taxon>
        <taxon>Bacillota</taxon>
        <taxon>Clostridia</taxon>
        <taxon>Eubacteriales</taxon>
        <taxon>Clostridiaceae</taxon>
        <taxon>Clostridium</taxon>
    </lineage>
</organism>
<reference evidence="2 3" key="1">
    <citation type="submission" date="2016-11" db="EMBL/GenBank/DDBJ databases">
        <authorList>
            <person name="Jaros S."/>
            <person name="Januszkiewicz K."/>
            <person name="Wedrychowicz H."/>
        </authorList>
    </citation>
    <scope>NUCLEOTIDE SEQUENCE [LARGE SCALE GENOMIC DNA]</scope>
    <source>
        <strain evidence="2 3">DSM 6191</strain>
    </source>
</reference>
<dbReference type="Proteomes" id="UP000184241">
    <property type="component" value="Unassembled WGS sequence"/>
</dbReference>
<sequence>MKYTRYNYKKKNDKGFKSLTFFITIVILAVILGTMLSKFIFKGDFSIEDIIGTKDKPSNNETQVTDSKVYGTFELIQCGYYSEEKYALETQKKLSGTIPVYLIKDGDKYRVISGIYMLDKGDEDKNKITSLGTQAVRLKIDIQGKSYYDSVIYGLVDGYMKIFDKLKDSSVKSYTTEKFKTWVSDIEEKEDRASEIKAIKEHVNNLPAEMTRDNISGELEFLYSLIGPYKSS</sequence>
<proteinExistence type="predicted"/>
<accession>A0A1M5XH59</accession>
<gene>
    <name evidence="2" type="ORF">SAMN02745941_01426</name>
</gene>
<evidence type="ECO:0000256" key="1">
    <source>
        <dbReference type="SAM" id="Phobius"/>
    </source>
</evidence>
<dbReference type="AlphaFoldDB" id="A0A1M5XH59"/>
<evidence type="ECO:0008006" key="4">
    <source>
        <dbReference type="Google" id="ProtNLM"/>
    </source>
</evidence>
<keyword evidence="1" id="KW-1133">Transmembrane helix</keyword>
<name>A0A1M5XH59_9CLOT</name>
<protein>
    <recommendedName>
        <fullName evidence="4">Sporulation related domain-containing protein</fullName>
    </recommendedName>
</protein>
<dbReference type="RefSeq" id="WP_073018131.1">
    <property type="nucleotide sequence ID" value="NZ_FQXU01000005.1"/>
</dbReference>
<dbReference type="EMBL" id="FQXU01000005">
    <property type="protein sequence ID" value="SHH99150.1"/>
    <property type="molecule type" value="Genomic_DNA"/>
</dbReference>
<keyword evidence="1" id="KW-0472">Membrane</keyword>